<name>A0A8J8WD95_CHIOP</name>
<accession>A0A8J8WD95</accession>
<dbReference type="EMBL" id="JACEEZ010025955">
    <property type="protein sequence ID" value="KAG0695883.1"/>
    <property type="molecule type" value="Genomic_DNA"/>
</dbReference>
<reference evidence="7" key="1">
    <citation type="submission" date="2020-07" db="EMBL/GenBank/DDBJ databases">
        <title>The High-quality genome of the commercially important snow crab, Chionoecetes opilio.</title>
        <authorList>
            <person name="Jeong J.-H."/>
            <person name="Ryu S."/>
        </authorList>
    </citation>
    <scope>NUCLEOTIDE SEQUENCE</scope>
    <source>
        <strain evidence="7">MADBK_172401_WGS</strain>
        <tissue evidence="7">Digestive gland</tissue>
    </source>
</reference>
<dbReference type="Gene3D" id="6.10.330.20">
    <property type="match status" value="1"/>
</dbReference>
<dbReference type="Proteomes" id="UP000770661">
    <property type="component" value="Unassembled WGS sequence"/>
</dbReference>
<dbReference type="PANTHER" id="PTHR21183:SF18">
    <property type="entry name" value="LARGE RIBOSOMAL SUBUNIT PROTEIN UL29M"/>
    <property type="match status" value="1"/>
</dbReference>
<evidence type="ECO:0000256" key="6">
    <source>
        <dbReference type="ARBA" id="ARBA00035289"/>
    </source>
</evidence>
<dbReference type="GO" id="GO:0032543">
    <property type="term" value="P:mitochondrial translation"/>
    <property type="evidence" value="ECO:0007669"/>
    <property type="project" value="TreeGrafter"/>
</dbReference>
<comment type="subcellular location">
    <subcellularLocation>
        <location evidence="1">Mitochondrion</location>
    </subcellularLocation>
</comment>
<organism evidence="7 8">
    <name type="scientific">Chionoecetes opilio</name>
    <name type="common">Atlantic snow crab</name>
    <name type="synonym">Cancer opilio</name>
    <dbReference type="NCBI Taxonomy" id="41210"/>
    <lineage>
        <taxon>Eukaryota</taxon>
        <taxon>Metazoa</taxon>
        <taxon>Ecdysozoa</taxon>
        <taxon>Arthropoda</taxon>
        <taxon>Crustacea</taxon>
        <taxon>Multicrustacea</taxon>
        <taxon>Malacostraca</taxon>
        <taxon>Eumalacostraca</taxon>
        <taxon>Eucarida</taxon>
        <taxon>Decapoda</taxon>
        <taxon>Pleocyemata</taxon>
        <taxon>Brachyura</taxon>
        <taxon>Eubrachyura</taxon>
        <taxon>Majoidea</taxon>
        <taxon>Majidae</taxon>
        <taxon>Chionoecetes</taxon>
    </lineage>
</organism>
<keyword evidence="5" id="KW-0687">Ribonucleoprotein</keyword>
<protein>
    <recommendedName>
        <fullName evidence="6">Large ribosomal subunit protein uL29m</fullName>
    </recommendedName>
</protein>
<dbReference type="Pfam" id="PF06984">
    <property type="entry name" value="MRP-L47"/>
    <property type="match status" value="1"/>
</dbReference>
<keyword evidence="3 7" id="KW-0689">Ribosomal protein</keyword>
<gene>
    <name evidence="7" type="primary">MRPL47</name>
    <name evidence="7" type="ORF">GWK47_026734</name>
</gene>
<sequence>MAEVPPQQRPQPRNYRQRRDVFNDLSDAELIRRYRLDREGILFVTNLVRAALESDTMRNNPLTPELKGLKRLKEEMAALRTPMLAGVMARLGRLSVCCPAPRTPAPRPTPLTCAFNHARLAPCCPTLHTSSSQRGLKEFFDDEKHWGDFEVKVGRAWKIDELRIKSNEDLHKLWYVLLKEKNMLLTMEHACEEDYQLFPSPERIDKVEESMKHLEAVVEERNRAYWLLETGKDGSRPQAMVTDELGRREVKEFTEHAEPNYLNPKFRRERDVADIRKFTLLMKEKQYLEKRKVRIRMRGHVCMLLRRFPHMDMDVLQQKYPDVNVRSLRRQKRSLGHHLYNQIKLWGAREGWEVSCQDVYTCFTV</sequence>
<dbReference type="GO" id="GO:0003735">
    <property type="term" value="F:structural constituent of ribosome"/>
    <property type="evidence" value="ECO:0007669"/>
    <property type="project" value="InterPro"/>
</dbReference>
<keyword evidence="4" id="KW-0496">Mitochondrion</keyword>
<dbReference type="OrthoDB" id="270763at2759"/>
<evidence type="ECO:0000256" key="2">
    <source>
        <dbReference type="ARBA" id="ARBA00009254"/>
    </source>
</evidence>
<proteinExistence type="inferred from homology"/>
<evidence type="ECO:0000256" key="4">
    <source>
        <dbReference type="ARBA" id="ARBA00023128"/>
    </source>
</evidence>
<evidence type="ECO:0000256" key="3">
    <source>
        <dbReference type="ARBA" id="ARBA00022980"/>
    </source>
</evidence>
<comment type="caution">
    <text evidence="7">The sequence shown here is derived from an EMBL/GenBank/DDBJ whole genome shotgun (WGS) entry which is preliminary data.</text>
</comment>
<evidence type="ECO:0000313" key="7">
    <source>
        <dbReference type="EMBL" id="KAG0695883.1"/>
    </source>
</evidence>
<dbReference type="PANTHER" id="PTHR21183">
    <property type="entry name" value="RIBOSOMAL PROTEIN L47, MITOCHONDRIAL-RELATED"/>
    <property type="match status" value="1"/>
</dbReference>
<dbReference type="GO" id="GO:0005762">
    <property type="term" value="C:mitochondrial large ribosomal subunit"/>
    <property type="evidence" value="ECO:0007669"/>
    <property type="project" value="TreeGrafter"/>
</dbReference>
<comment type="similarity">
    <text evidence="2">Belongs to the universal ribosomal protein uL29 family.</text>
</comment>
<keyword evidence="8" id="KW-1185">Reference proteome</keyword>
<dbReference type="InterPro" id="IPR010729">
    <property type="entry name" value="Ribosomal_uL29_mit"/>
</dbReference>
<evidence type="ECO:0000256" key="1">
    <source>
        <dbReference type="ARBA" id="ARBA00004173"/>
    </source>
</evidence>
<dbReference type="AlphaFoldDB" id="A0A8J8WD95"/>
<evidence type="ECO:0000256" key="5">
    <source>
        <dbReference type="ARBA" id="ARBA00023274"/>
    </source>
</evidence>
<evidence type="ECO:0000313" key="8">
    <source>
        <dbReference type="Proteomes" id="UP000770661"/>
    </source>
</evidence>
<dbReference type="InterPro" id="IPR038340">
    <property type="entry name" value="MRP-L47_sf"/>
</dbReference>